<protein>
    <submittedName>
        <fullName evidence="1">Uncharacterized protein</fullName>
    </submittedName>
</protein>
<organism evidence="1">
    <name type="scientific">Arundo donax</name>
    <name type="common">Giant reed</name>
    <name type="synonym">Donax arundinaceus</name>
    <dbReference type="NCBI Taxonomy" id="35708"/>
    <lineage>
        <taxon>Eukaryota</taxon>
        <taxon>Viridiplantae</taxon>
        <taxon>Streptophyta</taxon>
        <taxon>Embryophyta</taxon>
        <taxon>Tracheophyta</taxon>
        <taxon>Spermatophyta</taxon>
        <taxon>Magnoliopsida</taxon>
        <taxon>Liliopsida</taxon>
        <taxon>Poales</taxon>
        <taxon>Poaceae</taxon>
        <taxon>PACMAD clade</taxon>
        <taxon>Arundinoideae</taxon>
        <taxon>Arundineae</taxon>
        <taxon>Arundo</taxon>
    </lineage>
</organism>
<accession>A0A0A9FQK9</accession>
<proteinExistence type="predicted"/>
<reference evidence="1" key="2">
    <citation type="journal article" date="2015" name="Data Brief">
        <title>Shoot transcriptome of the giant reed, Arundo donax.</title>
        <authorList>
            <person name="Barrero R.A."/>
            <person name="Guerrero F.D."/>
            <person name="Moolhuijzen P."/>
            <person name="Goolsby J.A."/>
            <person name="Tidwell J."/>
            <person name="Bellgard S.E."/>
            <person name="Bellgard M.I."/>
        </authorList>
    </citation>
    <scope>NUCLEOTIDE SEQUENCE</scope>
    <source>
        <tissue evidence="1">Shoot tissue taken approximately 20 cm above the soil surface</tissue>
    </source>
</reference>
<sequence length="37" mass="4495">MKNQVILHQMHSDPVMSSWLPCSFQLRRILRRSWLLS</sequence>
<dbReference type="EMBL" id="GBRH01183309">
    <property type="protein sequence ID" value="JAE14587.1"/>
    <property type="molecule type" value="Transcribed_RNA"/>
</dbReference>
<evidence type="ECO:0000313" key="1">
    <source>
        <dbReference type="EMBL" id="JAE14587.1"/>
    </source>
</evidence>
<reference evidence="1" key="1">
    <citation type="submission" date="2014-09" db="EMBL/GenBank/DDBJ databases">
        <authorList>
            <person name="Magalhaes I.L.F."/>
            <person name="Oliveira U."/>
            <person name="Santos F.R."/>
            <person name="Vidigal T.H.D.A."/>
            <person name="Brescovit A.D."/>
            <person name="Santos A.J."/>
        </authorList>
    </citation>
    <scope>NUCLEOTIDE SEQUENCE</scope>
    <source>
        <tissue evidence="1">Shoot tissue taken approximately 20 cm above the soil surface</tissue>
    </source>
</reference>
<dbReference type="AlphaFoldDB" id="A0A0A9FQK9"/>
<name>A0A0A9FQK9_ARUDO</name>